<dbReference type="GO" id="GO:0008840">
    <property type="term" value="F:4-hydroxy-tetrahydrodipicolinate synthase activity"/>
    <property type="evidence" value="ECO:0007669"/>
    <property type="project" value="TreeGrafter"/>
</dbReference>
<reference evidence="6" key="3">
    <citation type="submission" date="2010-09" db="EMBL/GenBank/DDBJ databases">
        <title>Annotation of Gaeumannomyces graminis var. tritici R3-111a-1.</title>
        <authorList>
            <consortium name="The Broad Institute Genome Sequencing Platform"/>
            <person name="Ma L.-J."/>
            <person name="Dead R."/>
            <person name="Young S.K."/>
            <person name="Zeng Q."/>
            <person name="Gargeya S."/>
            <person name="Fitzgerald M."/>
            <person name="Haas B."/>
            <person name="Abouelleil A."/>
            <person name="Alvarado L."/>
            <person name="Arachchi H.M."/>
            <person name="Berlin A."/>
            <person name="Brown A."/>
            <person name="Chapman S.B."/>
            <person name="Chen Z."/>
            <person name="Dunbar C."/>
            <person name="Freedman E."/>
            <person name="Gearin G."/>
            <person name="Gellesch M."/>
            <person name="Goldberg J."/>
            <person name="Griggs A."/>
            <person name="Gujja S."/>
            <person name="Heiman D."/>
            <person name="Howarth C."/>
            <person name="Larson L."/>
            <person name="Lui A."/>
            <person name="MacDonald P.J.P."/>
            <person name="Mehta T."/>
            <person name="Montmayeur A."/>
            <person name="Murphy C."/>
            <person name="Neiman D."/>
            <person name="Pearson M."/>
            <person name="Priest M."/>
            <person name="Roberts A."/>
            <person name="Saif S."/>
            <person name="Shea T."/>
            <person name="Shenoy N."/>
            <person name="Sisk P."/>
            <person name="Stolte C."/>
            <person name="Sykes S."/>
            <person name="Yandava C."/>
            <person name="Wortman J."/>
            <person name="Nusbaum C."/>
            <person name="Birren B."/>
        </authorList>
    </citation>
    <scope>NUCLEOTIDE SEQUENCE</scope>
    <source>
        <strain evidence="6">R3-111a-1</strain>
    </source>
</reference>
<dbReference type="Proteomes" id="UP000006039">
    <property type="component" value="Unassembled WGS sequence"/>
</dbReference>
<dbReference type="PROSITE" id="PS00665">
    <property type="entry name" value="DHDPS_1"/>
    <property type="match status" value="1"/>
</dbReference>
<evidence type="ECO:0000256" key="4">
    <source>
        <dbReference type="PIRSR" id="PIRSR001365-1"/>
    </source>
</evidence>
<dbReference type="PANTHER" id="PTHR12128:SF68">
    <property type="entry name" value="DIHYDRODIPICOLINATE SYNTHETASE"/>
    <property type="match status" value="1"/>
</dbReference>
<feature type="active site" description="Schiff-base intermediate with substrate" evidence="4">
    <location>
        <position position="182"/>
    </location>
</feature>
<dbReference type="PANTHER" id="PTHR12128">
    <property type="entry name" value="DIHYDRODIPICOLINATE SYNTHASE"/>
    <property type="match status" value="1"/>
</dbReference>
<comment type="similarity">
    <text evidence="3">Belongs to the DapA family.</text>
</comment>
<evidence type="ECO:0000313" key="6">
    <source>
        <dbReference type="EMBL" id="EJT80674.1"/>
    </source>
</evidence>
<dbReference type="EMBL" id="GL385395">
    <property type="protein sequence ID" value="EJT80674.1"/>
    <property type="molecule type" value="Genomic_DNA"/>
</dbReference>
<name>J3NHD1_GAET3</name>
<evidence type="ECO:0000313" key="7">
    <source>
        <dbReference type="EnsemblFungi" id="EJT80674"/>
    </source>
</evidence>
<sequence length="328" mass="34722">MAAPPAPGIYPPVPTFFVSRKAADYSDHAAPVDVAAQAAHSLYLARAGIHGLVVLGSTGEAVHMTNQERAKVLSGVRQALDGEGFKDYPIIAGTASQSVDEVVEQLRDAHAGAGCQFGLCLVPGYFAGAAGQDGIVRWFTAVADRSPIPVMIYHYPGVSNGVKVTVSTFVKLSKHPNIVGCKLSYADLPAHLEIALNPDVDRKGFAVFTGLGSQLWPVVAVGGAGAVDGVAAFFPRAVLRLFALAGLVRPSDAEDAERRRLQYLVTAVYTKLIPFGTVAIKEAVARLRGFGDPDGTRPPLLAGFPDGDAEWARWKPLVDELQAIEDKL</sequence>
<dbReference type="InterPro" id="IPR020624">
    <property type="entry name" value="Schiff_base-form_aldolases_CS"/>
</dbReference>
<evidence type="ECO:0000256" key="1">
    <source>
        <dbReference type="ARBA" id="ARBA00023239"/>
    </source>
</evidence>
<dbReference type="SUPFAM" id="SSF51569">
    <property type="entry name" value="Aldolase"/>
    <property type="match status" value="1"/>
</dbReference>
<organism evidence="6">
    <name type="scientific">Gaeumannomyces tritici (strain R3-111a-1)</name>
    <name type="common">Wheat and barley take-all root rot fungus</name>
    <name type="synonym">Gaeumannomyces graminis var. tritici</name>
    <dbReference type="NCBI Taxonomy" id="644352"/>
    <lineage>
        <taxon>Eukaryota</taxon>
        <taxon>Fungi</taxon>
        <taxon>Dikarya</taxon>
        <taxon>Ascomycota</taxon>
        <taxon>Pezizomycotina</taxon>
        <taxon>Sordariomycetes</taxon>
        <taxon>Sordariomycetidae</taxon>
        <taxon>Magnaporthales</taxon>
        <taxon>Magnaporthaceae</taxon>
        <taxon>Gaeumannomyces</taxon>
    </lineage>
</organism>
<dbReference type="VEuPathDB" id="FungiDB:GGTG_00668"/>
<dbReference type="CDD" id="cd00408">
    <property type="entry name" value="DHDPS-like"/>
    <property type="match status" value="1"/>
</dbReference>
<evidence type="ECO:0000256" key="2">
    <source>
        <dbReference type="ARBA" id="ARBA00023270"/>
    </source>
</evidence>
<reference evidence="6" key="2">
    <citation type="submission" date="2010-07" db="EMBL/GenBank/DDBJ databases">
        <authorList>
            <consortium name="The Broad Institute Genome Sequencing Platform"/>
            <consortium name="Broad Institute Genome Sequencing Center for Infectious Disease"/>
            <person name="Ma L.-J."/>
            <person name="Dead R."/>
            <person name="Young S."/>
            <person name="Zeng Q."/>
            <person name="Koehrsen M."/>
            <person name="Alvarado L."/>
            <person name="Berlin A."/>
            <person name="Chapman S.B."/>
            <person name="Chen Z."/>
            <person name="Freedman E."/>
            <person name="Gellesch M."/>
            <person name="Goldberg J."/>
            <person name="Griggs A."/>
            <person name="Gujja S."/>
            <person name="Heilman E.R."/>
            <person name="Heiman D."/>
            <person name="Hepburn T."/>
            <person name="Howarth C."/>
            <person name="Jen D."/>
            <person name="Larson L."/>
            <person name="Mehta T."/>
            <person name="Neiman D."/>
            <person name="Pearson M."/>
            <person name="Roberts A."/>
            <person name="Saif S."/>
            <person name="Shea T."/>
            <person name="Shenoy N."/>
            <person name="Sisk P."/>
            <person name="Stolte C."/>
            <person name="Sykes S."/>
            <person name="Walk T."/>
            <person name="White J."/>
            <person name="Yandava C."/>
            <person name="Haas B."/>
            <person name="Nusbaum C."/>
            <person name="Birren B."/>
        </authorList>
    </citation>
    <scope>NUCLEOTIDE SEQUENCE</scope>
    <source>
        <strain evidence="6">R3-111a-1</strain>
    </source>
</reference>
<dbReference type="EnsemblFungi" id="EJT80674">
    <property type="protein sequence ID" value="EJT80674"/>
    <property type="gene ID" value="GGTG_00668"/>
</dbReference>
<reference evidence="8" key="1">
    <citation type="submission" date="2010-07" db="EMBL/GenBank/DDBJ databases">
        <title>The genome sequence of Gaeumannomyces graminis var. tritici strain R3-111a-1.</title>
        <authorList>
            <consortium name="The Broad Institute Genome Sequencing Platform"/>
            <person name="Ma L.-J."/>
            <person name="Dead R."/>
            <person name="Young S."/>
            <person name="Zeng Q."/>
            <person name="Koehrsen M."/>
            <person name="Alvarado L."/>
            <person name="Berlin A."/>
            <person name="Chapman S.B."/>
            <person name="Chen Z."/>
            <person name="Freedman E."/>
            <person name="Gellesch M."/>
            <person name="Goldberg J."/>
            <person name="Griggs A."/>
            <person name="Gujja S."/>
            <person name="Heilman E.R."/>
            <person name="Heiman D."/>
            <person name="Hepburn T."/>
            <person name="Howarth C."/>
            <person name="Jen D."/>
            <person name="Larson L."/>
            <person name="Mehta T."/>
            <person name="Neiman D."/>
            <person name="Pearson M."/>
            <person name="Roberts A."/>
            <person name="Saif S."/>
            <person name="Shea T."/>
            <person name="Shenoy N."/>
            <person name="Sisk P."/>
            <person name="Stolte C."/>
            <person name="Sykes S."/>
            <person name="Walk T."/>
            <person name="White J."/>
            <person name="Yandava C."/>
            <person name="Haas B."/>
            <person name="Nusbaum C."/>
            <person name="Birren B."/>
        </authorList>
    </citation>
    <scope>NUCLEOTIDE SEQUENCE [LARGE SCALE GENOMIC DNA]</scope>
    <source>
        <strain evidence="8">R3-111a-1</strain>
    </source>
</reference>
<dbReference type="InterPro" id="IPR013785">
    <property type="entry name" value="Aldolase_TIM"/>
</dbReference>
<accession>J3NHD1</accession>
<dbReference type="AlphaFoldDB" id="J3NHD1"/>
<dbReference type="PIRSF" id="PIRSF001365">
    <property type="entry name" value="DHDPS"/>
    <property type="match status" value="1"/>
</dbReference>
<dbReference type="PRINTS" id="PR00146">
    <property type="entry name" value="DHPICSNTHASE"/>
</dbReference>
<evidence type="ECO:0000256" key="5">
    <source>
        <dbReference type="PIRSR" id="PIRSR001365-2"/>
    </source>
</evidence>
<dbReference type="InterPro" id="IPR002220">
    <property type="entry name" value="DapA-like"/>
</dbReference>
<evidence type="ECO:0000313" key="8">
    <source>
        <dbReference type="Proteomes" id="UP000006039"/>
    </source>
</evidence>
<dbReference type="STRING" id="644352.J3NHD1"/>
<dbReference type="HOGENOM" id="CLU_049343_0_0_1"/>
<reference evidence="7" key="4">
    <citation type="journal article" date="2015" name="G3 (Bethesda)">
        <title>Genome sequences of three phytopathogenic species of the Magnaporthaceae family of fungi.</title>
        <authorList>
            <person name="Okagaki L.H."/>
            <person name="Nunes C.C."/>
            <person name="Sailsbery J."/>
            <person name="Clay B."/>
            <person name="Brown D."/>
            <person name="John T."/>
            <person name="Oh Y."/>
            <person name="Young N."/>
            <person name="Fitzgerald M."/>
            <person name="Haas B.J."/>
            <person name="Zeng Q."/>
            <person name="Young S."/>
            <person name="Adiconis X."/>
            <person name="Fan L."/>
            <person name="Levin J.Z."/>
            <person name="Mitchell T.K."/>
            <person name="Okubara P.A."/>
            <person name="Farman M.L."/>
            <person name="Kohn L.M."/>
            <person name="Birren B."/>
            <person name="Ma L.-J."/>
            <person name="Dean R.A."/>
        </authorList>
    </citation>
    <scope>NUCLEOTIDE SEQUENCE</scope>
    <source>
        <strain evidence="7">R3-111a-1</strain>
    </source>
</reference>
<dbReference type="OrthoDB" id="191315at2759"/>
<keyword evidence="8" id="KW-1185">Reference proteome</keyword>
<feature type="binding site" evidence="5">
    <location>
        <position position="58"/>
    </location>
    <ligand>
        <name>pyruvate</name>
        <dbReference type="ChEBI" id="CHEBI:15361"/>
    </ligand>
</feature>
<dbReference type="GeneID" id="20341126"/>
<gene>
    <name evidence="7" type="primary">20341126</name>
    <name evidence="6" type="ORF">GGTG_00668</name>
</gene>
<reference evidence="7" key="5">
    <citation type="submission" date="2018-04" db="UniProtKB">
        <authorList>
            <consortium name="EnsemblFungi"/>
        </authorList>
    </citation>
    <scope>IDENTIFICATION</scope>
    <source>
        <strain evidence="7">R3-111a-1</strain>
    </source>
</reference>
<feature type="active site" description="Proton donor/acceptor" evidence="4">
    <location>
        <position position="153"/>
    </location>
</feature>
<keyword evidence="1 3" id="KW-0456">Lyase</keyword>
<dbReference type="Gene3D" id="3.20.20.70">
    <property type="entry name" value="Aldolase class I"/>
    <property type="match status" value="1"/>
</dbReference>
<dbReference type="RefSeq" id="XP_009216683.1">
    <property type="nucleotide sequence ID" value="XM_009218419.1"/>
</dbReference>
<dbReference type="SMART" id="SM01130">
    <property type="entry name" value="DHDPS"/>
    <property type="match status" value="1"/>
</dbReference>
<feature type="binding site" evidence="5">
    <location>
        <position position="227"/>
    </location>
    <ligand>
        <name>pyruvate</name>
        <dbReference type="ChEBI" id="CHEBI:15361"/>
    </ligand>
</feature>
<protein>
    <submittedName>
        <fullName evidence="6">Dihydrodipicolinate synthase</fullName>
    </submittedName>
</protein>
<dbReference type="Pfam" id="PF00701">
    <property type="entry name" value="DHDPS"/>
    <property type="match status" value="1"/>
</dbReference>
<proteinExistence type="inferred from homology"/>
<dbReference type="eggNOG" id="ENOG502RFPT">
    <property type="taxonomic scope" value="Eukaryota"/>
</dbReference>
<evidence type="ECO:0000256" key="3">
    <source>
        <dbReference type="PIRNR" id="PIRNR001365"/>
    </source>
</evidence>
<keyword evidence="2" id="KW-0704">Schiff base</keyword>